<keyword evidence="5 7" id="KW-1133">Transmembrane helix</keyword>
<dbReference type="PANTHER" id="PTHR43549:SF3">
    <property type="entry name" value="MULTIDRUG RESISTANCE PROTEIN YPNP-RELATED"/>
    <property type="match status" value="1"/>
</dbReference>
<dbReference type="eggNOG" id="COG0534">
    <property type="taxonomic scope" value="Bacteria"/>
</dbReference>
<evidence type="ECO:0000256" key="2">
    <source>
        <dbReference type="ARBA" id="ARBA00022448"/>
    </source>
</evidence>
<feature type="transmembrane region" description="Helical" evidence="7">
    <location>
        <begin position="227"/>
        <end position="247"/>
    </location>
</feature>
<reference evidence="8 10" key="2">
    <citation type="submission" date="2007-08" db="EMBL/GenBank/DDBJ databases">
        <authorList>
            <person name="Fulton L."/>
            <person name="Clifton S."/>
            <person name="Fulton B."/>
            <person name="Xu J."/>
            <person name="Minx P."/>
            <person name="Pepin K.H."/>
            <person name="Johnson M."/>
            <person name="Thiruvilangam P."/>
            <person name="Bhonagiri V."/>
            <person name="Nash W.E."/>
            <person name="Wang C."/>
            <person name="Mardis E.R."/>
            <person name="Wilson R.K."/>
        </authorList>
    </citation>
    <scope>NUCLEOTIDE SEQUENCE [LARGE SCALE GENOMIC DNA]</scope>
    <source>
        <strain evidence="8 10">DSM 753</strain>
    </source>
</reference>
<gene>
    <name evidence="9" type="ORF">CH238_05900</name>
    <name evidence="8" type="ORF">CLOLEP_01087</name>
</gene>
<dbReference type="EMBL" id="NOXF01000003">
    <property type="protein sequence ID" value="PEQ24974.1"/>
    <property type="molecule type" value="Genomic_DNA"/>
</dbReference>
<dbReference type="EMBL" id="ABCB02000016">
    <property type="protein sequence ID" value="EDO62226.1"/>
    <property type="molecule type" value="Genomic_DNA"/>
</dbReference>
<reference evidence="9 11" key="3">
    <citation type="submission" date="2017-07" db="EMBL/GenBank/DDBJ databases">
        <title>Prevalence of linear plasmids in Cutibacterium (Propionibacterium) acnes isolates obtained from prostatic tissue.</title>
        <authorList>
            <person name="Davidsson S."/>
            <person name="Carlsson J."/>
            <person name="Molling P."/>
            <person name="Andren O."/>
            <person name="Andersson S.-O."/>
            <person name="Brzuszkiewicz E."/>
            <person name="Poehlein A."/>
            <person name="Al-Zeer M."/>
            <person name="Brinkmann V."/>
            <person name="Scavenius C."/>
            <person name="Nazipi S."/>
            <person name="Soderquist B."/>
            <person name="Bruggemann H."/>
        </authorList>
    </citation>
    <scope>NUCLEOTIDE SEQUENCE [LARGE SCALE GENOMIC DNA]</scope>
    <source>
        <strain evidence="9 11">DSM 753</strain>
    </source>
</reference>
<sequence>MRGGLFNIPLKKAGCIRSRFYKPIKYPVDFSGRSVNNERCLIISYNAFAAACGSADIGGESLRGDFNDLTKGGVTKQLVRYAIPMVVTSLLQACYSMADLLIAGHFIGSSGISAINNSSQIVLILTNIAIGLTTGGTILIGQCFGAGSRERQKKATGTLVTLSMGLGALCAVIFFLAAEPMLRALGAPSLEEAKIYLQTCSVGLVFVFGYNALSSVLRAVGNSKQPFYFIAAAAMINVALDLFLMGYCRMGTLGAAVATTAAQGVSFLSALFYLLGRKELFQLKLEFLKIRVNELLVILRLGIPGAVQMTIAGVSWLVVTFLINQYGVDVSAGNGVSIKIKDFCQLFTSAMATSASAMIAQTLGAGLYDRAKNVTDTAMKITVAMSLAIIALVELLAPQLAGLFTSDENVRLAAVQNLRIEIVGQVFYAVFMVYHALAIGAGHTAFAMASSFVNCIVFRVVLAAAFNHFWGLTGIYLACMIAPASSVPLGYFYTRSNVWRRSLV</sequence>
<evidence type="ECO:0000256" key="6">
    <source>
        <dbReference type="ARBA" id="ARBA00023136"/>
    </source>
</evidence>
<evidence type="ECO:0000256" key="4">
    <source>
        <dbReference type="ARBA" id="ARBA00022692"/>
    </source>
</evidence>
<dbReference type="Proteomes" id="UP000003490">
    <property type="component" value="Unassembled WGS sequence"/>
</dbReference>
<feature type="transmembrane region" description="Helical" evidence="7">
    <location>
        <begin position="81"/>
        <end position="108"/>
    </location>
</feature>
<dbReference type="HOGENOM" id="CLU_012893_5_0_9"/>
<feature type="transmembrane region" description="Helical" evidence="7">
    <location>
        <begin position="446"/>
        <end position="469"/>
    </location>
</feature>
<feature type="transmembrane region" description="Helical" evidence="7">
    <location>
        <begin position="475"/>
        <end position="493"/>
    </location>
</feature>
<feature type="transmembrane region" description="Helical" evidence="7">
    <location>
        <begin position="253"/>
        <end position="276"/>
    </location>
</feature>
<evidence type="ECO:0000256" key="7">
    <source>
        <dbReference type="SAM" id="Phobius"/>
    </source>
</evidence>
<dbReference type="InterPro" id="IPR052031">
    <property type="entry name" value="Membrane_Transporter-Flippase"/>
</dbReference>
<accession>A7VRA4</accession>
<evidence type="ECO:0000313" key="10">
    <source>
        <dbReference type="Proteomes" id="UP000003490"/>
    </source>
</evidence>
<comment type="subcellular location">
    <subcellularLocation>
        <location evidence="1">Cell membrane</location>
        <topology evidence="1">Multi-pass membrane protein</topology>
    </subcellularLocation>
</comment>
<feature type="transmembrane region" description="Helical" evidence="7">
    <location>
        <begin position="297"/>
        <end position="326"/>
    </location>
</feature>
<comment type="caution">
    <text evidence="8">The sequence shown here is derived from an EMBL/GenBank/DDBJ whole genome shotgun (WGS) entry which is preliminary data.</text>
</comment>
<feature type="transmembrane region" description="Helical" evidence="7">
    <location>
        <begin position="346"/>
        <end position="369"/>
    </location>
</feature>
<feature type="transmembrane region" description="Helical" evidence="7">
    <location>
        <begin position="120"/>
        <end position="144"/>
    </location>
</feature>
<dbReference type="GO" id="GO:0015297">
    <property type="term" value="F:antiporter activity"/>
    <property type="evidence" value="ECO:0007669"/>
    <property type="project" value="InterPro"/>
</dbReference>
<dbReference type="InterPro" id="IPR002528">
    <property type="entry name" value="MATE_fam"/>
</dbReference>
<dbReference type="InterPro" id="IPR048279">
    <property type="entry name" value="MdtK-like"/>
</dbReference>
<feature type="transmembrane region" description="Helical" evidence="7">
    <location>
        <begin position="422"/>
        <end position="439"/>
    </location>
</feature>
<name>A7VRA4_9FIRM</name>
<keyword evidence="4 7" id="KW-0812">Transmembrane</keyword>
<feature type="transmembrane region" description="Helical" evidence="7">
    <location>
        <begin position="381"/>
        <end position="402"/>
    </location>
</feature>
<dbReference type="Pfam" id="PF01554">
    <property type="entry name" value="MatE"/>
    <property type="match status" value="2"/>
</dbReference>
<dbReference type="PANTHER" id="PTHR43549">
    <property type="entry name" value="MULTIDRUG RESISTANCE PROTEIN YPNP-RELATED"/>
    <property type="match status" value="1"/>
</dbReference>
<dbReference type="PIRSF" id="PIRSF006603">
    <property type="entry name" value="DinF"/>
    <property type="match status" value="1"/>
</dbReference>
<evidence type="ECO:0000313" key="9">
    <source>
        <dbReference type="EMBL" id="PEQ24974.1"/>
    </source>
</evidence>
<feature type="transmembrane region" description="Helical" evidence="7">
    <location>
        <begin position="196"/>
        <end position="220"/>
    </location>
</feature>
<evidence type="ECO:0000313" key="11">
    <source>
        <dbReference type="Proteomes" id="UP000220611"/>
    </source>
</evidence>
<keyword evidence="11" id="KW-1185">Reference proteome</keyword>
<evidence type="ECO:0000256" key="1">
    <source>
        <dbReference type="ARBA" id="ARBA00004651"/>
    </source>
</evidence>
<feature type="transmembrane region" description="Helical" evidence="7">
    <location>
        <begin position="156"/>
        <end position="176"/>
    </location>
</feature>
<proteinExistence type="predicted"/>
<dbReference type="CDD" id="cd13138">
    <property type="entry name" value="MATE_yoeA_like"/>
    <property type="match status" value="1"/>
</dbReference>
<evidence type="ECO:0000313" key="8">
    <source>
        <dbReference type="EMBL" id="EDO62226.1"/>
    </source>
</evidence>
<dbReference type="GO" id="GO:0005886">
    <property type="term" value="C:plasma membrane"/>
    <property type="evidence" value="ECO:0007669"/>
    <property type="project" value="UniProtKB-SubCell"/>
</dbReference>
<dbReference type="GO" id="GO:0042910">
    <property type="term" value="F:xenobiotic transmembrane transporter activity"/>
    <property type="evidence" value="ECO:0007669"/>
    <property type="project" value="InterPro"/>
</dbReference>
<organism evidence="8 10">
    <name type="scientific">[Clostridium] leptum DSM 753</name>
    <dbReference type="NCBI Taxonomy" id="428125"/>
    <lineage>
        <taxon>Bacteria</taxon>
        <taxon>Bacillati</taxon>
        <taxon>Bacillota</taxon>
        <taxon>Clostridia</taxon>
        <taxon>Eubacteriales</taxon>
        <taxon>Oscillospiraceae</taxon>
        <taxon>Oscillospiraceae incertae sedis</taxon>
    </lineage>
</organism>
<dbReference type="AlphaFoldDB" id="A7VRA4"/>
<keyword evidence="3" id="KW-1003">Cell membrane</keyword>
<keyword evidence="6 7" id="KW-0472">Membrane</keyword>
<dbReference type="Proteomes" id="UP000220611">
    <property type="component" value="Unassembled WGS sequence"/>
</dbReference>
<reference evidence="8 10" key="1">
    <citation type="submission" date="2007-08" db="EMBL/GenBank/DDBJ databases">
        <title>Draft genome sequence of Clostridium leptum (DSM 753).</title>
        <authorList>
            <person name="Sudarsanam P."/>
            <person name="Ley R."/>
            <person name="Guruge J."/>
            <person name="Turnbaugh P.J."/>
            <person name="Mahowald M."/>
            <person name="Liep D."/>
            <person name="Gordon J."/>
        </authorList>
    </citation>
    <scope>NUCLEOTIDE SEQUENCE [LARGE SCALE GENOMIC DNA]</scope>
    <source>
        <strain evidence="8 10">DSM 753</strain>
    </source>
</reference>
<keyword evidence="2" id="KW-0813">Transport</keyword>
<protein>
    <submittedName>
        <fullName evidence="8">MATE efflux family protein</fullName>
    </submittedName>
    <submittedName>
        <fullName evidence="9">MATE family efflux transporter</fullName>
    </submittedName>
</protein>
<dbReference type="NCBIfam" id="TIGR00797">
    <property type="entry name" value="matE"/>
    <property type="match status" value="1"/>
</dbReference>
<evidence type="ECO:0000256" key="3">
    <source>
        <dbReference type="ARBA" id="ARBA00022475"/>
    </source>
</evidence>
<evidence type="ECO:0000256" key="5">
    <source>
        <dbReference type="ARBA" id="ARBA00022989"/>
    </source>
</evidence>